<keyword evidence="1" id="KW-0472">Membrane</keyword>
<keyword evidence="1" id="KW-1133">Transmembrane helix</keyword>
<feature type="non-terminal residue" evidence="2">
    <location>
        <position position="97"/>
    </location>
</feature>
<name>A0AAN4ZA07_9BILA</name>
<reference evidence="3" key="1">
    <citation type="submission" date="2022-10" db="EMBL/GenBank/DDBJ databases">
        <title>Genome assembly of Pristionchus species.</title>
        <authorList>
            <person name="Yoshida K."/>
            <person name="Sommer R.J."/>
        </authorList>
    </citation>
    <scope>NUCLEOTIDE SEQUENCE [LARGE SCALE GENOMIC DNA]</scope>
    <source>
        <strain evidence="3">RS5460</strain>
    </source>
</reference>
<comment type="caution">
    <text evidence="2">The sequence shown here is derived from an EMBL/GenBank/DDBJ whole genome shotgun (WGS) entry which is preliminary data.</text>
</comment>
<accession>A0AAN4ZA07</accession>
<proteinExistence type="predicted"/>
<dbReference type="AlphaFoldDB" id="A0AAN4ZA07"/>
<evidence type="ECO:0000256" key="1">
    <source>
        <dbReference type="SAM" id="Phobius"/>
    </source>
</evidence>
<sequence length="97" mass="10707">FRVIQCMHGLPSSQFARIFGNLGVYIKIGVTFTAPLLAVILAVVIVIDMFGGDQMSDMINGKIFTYPGWTTHLGFFMGAFPMVLVPIGALINYCRFK</sequence>
<feature type="transmembrane region" description="Helical" evidence="1">
    <location>
        <begin position="73"/>
        <end position="94"/>
    </location>
</feature>
<organism evidence="2 3">
    <name type="scientific">Pristionchus mayeri</name>
    <dbReference type="NCBI Taxonomy" id="1317129"/>
    <lineage>
        <taxon>Eukaryota</taxon>
        <taxon>Metazoa</taxon>
        <taxon>Ecdysozoa</taxon>
        <taxon>Nematoda</taxon>
        <taxon>Chromadorea</taxon>
        <taxon>Rhabditida</taxon>
        <taxon>Rhabditina</taxon>
        <taxon>Diplogasteromorpha</taxon>
        <taxon>Diplogasteroidea</taxon>
        <taxon>Neodiplogasteridae</taxon>
        <taxon>Pristionchus</taxon>
    </lineage>
</organism>
<keyword evidence="1" id="KW-0812">Transmembrane</keyword>
<dbReference type="EMBL" id="BTRK01000002">
    <property type="protein sequence ID" value="GMR35864.1"/>
    <property type="molecule type" value="Genomic_DNA"/>
</dbReference>
<gene>
    <name evidence="2" type="ORF">PMAYCL1PPCAC_06059</name>
</gene>
<evidence type="ECO:0000313" key="2">
    <source>
        <dbReference type="EMBL" id="GMR35864.1"/>
    </source>
</evidence>
<protein>
    <submittedName>
        <fullName evidence="2">Uncharacterized protein</fullName>
    </submittedName>
</protein>
<evidence type="ECO:0000313" key="3">
    <source>
        <dbReference type="Proteomes" id="UP001328107"/>
    </source>
</evidence>
<keyword evidence="3" id="KW-1185">Reference proteome</keyword>
<feature type="transmembrane region" description="Helical" evidence="1">
    <location>
        <begin position="24"/>
        <end position="47"/>
    </location>
</feature>
<dbReference type="Proteomes" id="UP001328107">
    <property type="component" value="Unassembled WGS sequence"/>
</dbReference>
<feature type="non-terminal residue" evidence="2">
    <location>
        <position position="1"/>
    </location>
</feature>